<reference evidence="2" key="2">
    <citation type="submission" date="2022-01" db="EMBL/GenBank/DDBJ databases">
        <authorList>
            <person name="Yamashiro T."/>
            <person name="Shiraishi A."/>
            <person name="Satake H."/>
            <person name="Nakayama K."/>
        </authorList>
    </citation>
    <scope>NUCLEOTIDE SEQUENCE</scope>
</reference>
<protein>
    <submittedName>
        <fullName evidence="2">Uncharacterized protein</fullName>
    </submittedName>
</protein>
<dbReference type="Proteomes" id="UP001151760">
    <property type="component" value="Unassembled WGS sequence"/>
</dbReference>
<comment type="caution">
    <text evidence="2">The sequence shown here is derived from an EMBL/GenBank/DDBJ whole genome shotgun (WGS) entry which is preliminary data.</text>
</comment>
<gene>
    <name evidence="2" type="ORF">Tco_0707247</name>
</gene>
<reference evidence="2" key="1">
    <citation type="journal article" date="2022" name="Int. J. Mol. Sci.">
        <title>Draft Genome of Tanacetum Coccineum: Genomic Comparison of Closely Related Tanacetum-Family Plants.</title>
        <authorList>
            <person name="Yamashiro T."/>
            <person name="Shiraishi A."/>
            <person name="Nakayama K."/>
            <person name="Satake H."/>
        </authorList>
    </citation>
    <scope>NUCLEOTIDE SEQUENCE</scope>
</reference>
<evidence type="ECO:0000256" key="1">
    <source>
        <dbReference type="SAM" id="MobiDB-lite"/>
    </source>
</evidence>
<dbReference type="EMBL" id="BQNB010010229">
    <property type="protein sequence ID" value="GJS74406.1"/>
    <property type="molecule type" value="Genomic_DNA"/>
</dbReference>
<organism evidence="2 3">
    <name type="scientific">Tanacetum coccineum</name>
    <dbReference type="NCBI Taxonomy" id="301880"/>
    <lineage>
        <taxon>Eukaryota</taxon>
        <taxon>Viridiplantae</taxon>
        <taxon>Streptophyta</taxon>
        <taxon>Embryophyta</taxon>
        <taxon>Tracheophyta</taxon>
        <taxon>Spermatophyta</taxon>
        <taxon>Magnoliopsida</taxon>
        <taxon>eudicotyledons</taxon>
        <taxon>Gunneridae</taxon>
        <taxon>Pentapetalae</taxon>
        <taxon>asterids</taxon>
        <taxon>campanulids</taxon>
        <taxon>Asterales</taxon>
        <taxon>Asteraceae</taxon>
        <taxon>Asteroideae</taxon>
        <taxon>Anthemideae</taxon>
        <taxon>Anthemidinae</taxon>
        <taxon>Tanacetum</taxon>
    </lineage>
</organism>
<evidence type="ECO:0000313" key="2">
    <source>
        <dbReference type="EMBL" id="GJS74406.1"/>
    </source>
</evidence>
<sequence length="354" mass="40446">MDHTRGDGQVVFASHAWRRLFGIRGPLVRELILEFFSTCRIAQAYWDESSRMITSKADLRGYWDEISSSRDFLTTVPFYTHIRDPLRRLCHHLIAFTIARRAQYLFRYAEGSKQGARMSKGHFITRLAEHFGLITEESIRGLTVVVHDLTMIDMDELVRLHICERVAGIQNGSTRPIEQQLGVAVEYRSVGTQGTLLREQVGNNSGKNDGNLPTNATGKANMSKQCNKNQRGNGIIRGLKIKCCWFKLKLCRLPGTGFQNPFYLKKSQQLQPMLYVGDLIQKTNPIVILDSEETLTLAEESRSKMLLKHKDNMMQEKIKQINTTPIDYAALNQLYKDFETRFVPQTELSAEQAS</sequence>
<proteinExistence type="predicted"/>
<feature type="region of interest" description="Disordered" evidence="1">
    <location>
        <begin position="200"/>
        <end position="225"/>
    </location>
</feature>
<name>A0ABQ4YAS2_9ASTR</name>
<evidence type="ECO:0000313" key="3">
    <source>
        <dbReference type="Proteomes" id="UP001151760"/>
    </source>
</evidence>
<keyword evidence="3" id="KW-1185">Reference proteome</keyword>
<accession>A0ABQ4YAS2</accession>